<organism evidence="1 2">
    <name type="scientific">Candidatus Falkowbacteria bacterium RIFOXYC2_FULL_48_21</name>
    <dbReference type="NCBI Taxonomy" id="1798005"/>
    <lineage>
        <taxon>Bacteria</taxon>
        <taxon>Candidatus Falkowiibacteriota</taxon>
    </lineage>
</organism>
<evidence type="ECO:0000313" key="2">
    <source>
        <dbReference type="Proteomes" id="UP000178656"/>
    </source>
</evidence>
<evidence type="ECO:0000313" key="1">
    <source>
        <dbReference type="EMBL" id="OGF37870.1"/>
    </source>
</evidence>
<accession>A0A1F5TG18</accession>
<name>A0A1F5TG18_9BACT</name>
<dbReference type="EMBL" id="MFGM01000013">
    <property type="protein sequence ID" value="OGF37870.1"/>
    <property type="molecule type" value="Genomic_DNA"/>
</dbReference>
<protein>
    <submittedName>
        <fullName evidence="1">Uncharacterized protein</fullName>
    </submittedName>
</protein>
<reference evidence="1 2" key="1">
    <citation type="journal article" date="2016" name="Nat. Commun.">
        <title>Thousands of microbial genomes shed light on interconnected biogeochemical processes in an aquifer system.</title>
        <authorList>
            <person name="Anantharaman K."/>
            <person name="Brown C.T."/>
            <person name="Hug L.A."/>
            <person name="Sharon I."/>
            <person name="Castelle C.J."/>
            <person name="Probst A.J."/>
            <person name="Thomas B.C."/>
            <person name="Singh A."/>
            <person name="Wilkins M.J."/>
            <person name="Karaoz U."/>
            <person name="Brodie E.L."/>
            <person name="Williams K.H."/>
            <person name="Hubbard S.S."/>
            <person name="Banfield J.F."/>
        </authorList>
    </citation>
    <scope>NUCLEOTIDE SEQUENCE [LARGE SCALE GENOMIC DNA]</scope>
</reference>
<dbReference type="AlphaFoldDB" id="A0A1F5TG18"/>
<gene>
    <name evidence="1" type="ORF">A2482_02270</name>
</gene>
<sequence length="112" mass="12771">MKTLGLFVNDAMYGSLKRLHYFVLEKRADNPDLEKVAEVFVLARGRYAAAGIGWLKIQVLYGDLVDEVTGIRYAPQQKMIIEKGKLESINLRADEITICLVTYLYGAWRNDD</sequence>
<proteinExistence type="predicted"/>
<dbReference type="Proteomes" id="UP000178656">
    <property type="component" value="Unassembled WGS sequence"/>
</dbReference>
<comment type="caution">
    <text evidence="1">The sequence shown here is derived from an EMBL/GenBank/DDBJ whole genome shotgun (WGS) entry which is preliminary data.</text>
</comment>